<keyword evidence="2" id="KW-1185">Reference proteome</keyword>
<proteinExistence type="predicted"/>
<sequence length="276" mass="31406">MKTCQDDVTEKMREICNGQSECNPNAMKDQILDPNGCAKWNNLLLSRRYYFEVDFECKETIKLCSGCENRIMEKPVTCPNGRKVNVKSGKELMIRNGQELEESNSVCTTDIANVLRYHTNGRNEAIFYYHMFSYGQFDSSLVDYSYNCGVIHGFEITFGCAATKNGNPTEDSIKTVSWTTVNTNNSPATCSDGKYTIILASKLRAFSTLGNYWQRTFSSIHKKVCEVDGLAITRQDFQNFLSRDTFLNAHYLASNACRYNSPILIDYTSHMIQMVK</sequence>
<dbReference type="Proteomes" id="UP000594262">
    <property type="component" value="Unplaced"/>
</dbReference>
<evidence type="ECO:0000313" key="1">
    <source>
        <dbReference type="EnsemblMetazoa" id="CLYHEMP003793.2"/>
    </source>
</evidence>
<name>A0A7M5UPM1_9CNID</name>
<dbReference type="AlphaFoldDB" id="A0A7M5UPM1"/>
<accession>A0A7M5UPM1</accession>
<protein>
    <submittedName>
        <fullName evidence="1">Uncharacterized protein</fullName>
    </submittedName>
</protein>
<dbReference type="CDD" id="cd22823">
    <property type="entry name" value="Gal_Rha_Lectin"/>
    <property type="match status" value="1"/>
</dbReference>
<dbReference type="OrthoDB" id="6036234at2759"/>
<organism evidence="1 2">
    <name type="scientific">Clytia hemisphaerica</name>
    <dbReference type="NCBI Taxonomy" id="252671"/>
    <lineage>
        <taxon>Eukaryota</taxon>
        <taxon>Metazoa</taxon>
        <taxon>Cnidaria</taxon>
        <taxon>Hydrozoa</taxon>
        <taxon>Hydroidolina</taxon>
        <taxon>Leptothecata</taxon>
        <taxon>Obeliida</taxon>
        <taxon>Clytiidae</taxon>
        <taxon>Clytia</taxon>
    </lineage>
</organism>
<reference evidence="1" key="1">
    <citation type="submission" date="2021-01" db="UniProtKB">
        <authorList>
            <consortium name="EnsemblMetazoa"/>
        </authorList>
    </citation>
    <scope>IDENTIFICATION</scope>
</reference>
<dbReference type="EnsemblMetazoa" id="CLYHEMT003793.2">
    <property type="protein sequence ID" value="CLYHEMP003793.2"/>
    <property type="gene ID" value="CLYHEMG003793"/>
</dbReference>
<evidence type="ECO:0000313" key="2">
    <source>
        <dbReference type="Proteomes" id="UP000594262"/>
    </source>
</evidence>